<keyword evidence="1" id="KW-0560">Oxidoreductase</keyword>
<gene>
    <name evidence="3" type="ORF">ATO3_03570</name>
</gene>
<name>A0A225NS33_9RHOB</name>
<dbReference type="InterPro" id="IPR036188">
    <property type="entry name" value="FAD/NAD-bd_sf"/>
</dbReference>
<dbReference type="Gene3D" id="3.30.9.10">
    <property type="entry name" value="D-Amino Acid Oxidase, subunit A, domain 2"/>
    <property type="match status" value="1"/>
</dbReference>
<dbReference type="OrthoDB" id="9806601at2"/>
<dbReference type="SUPFAM" id="SSF51905">
    <property type="entry name" value="FAD/NAD(P)-binding domain"/>
    <property type="match status" value="1"/>
</dbReference>
<protein>
    <submittedName>
        <fullName evidence="3">Oxidoreductase</fullName>
    </submittedName>
</protein>
<dbReference type="Pfam" id="PF01266">
    <property type="entry name" value="DAO"/>
    <property type="match status" value="1"/>
</dbReference>
<evidence type="ECO:0000313" key="4">
    <source>
        <dbReference type="Proteomes" id="UP000215377"/>
    </source>
</evidence>
<dbReference type="PANTHER" id="PTHR13847:SF281">
    <property type="entry name" value="FAD DEPENDENT OXIDOREDUCTASE DOMAIN-CONTAINING PROTEIN"/>
    <property type="match status" value="1"/>
</dbReference>
<sequence length="439" mass="47519">MGQALTKEMRHRSWWLEDLGAAPQTGGPLPTTVDVLVIGSGYTGLNAAQVTAAGGRDTLVVDAGDPGFGCSTRNGGQVSTSVKPSLAALTARFGEDKARAIRQTGADALEWLGDLIEGEGLDADFRRCGRFHAAHTPQHYETLTREAEQMKRAEGIESFAVPRAEQRSELGTDTYFGGVVYPRHCSVHPAKLHRALLRRAMAAGAKVVGQCKVTGIEKTGQGFTVATGKGRVQARDVIVATNGYTGGITPWMQRRVIPIGSYIIVTEELPQEVVDRLFPTDRMASDTCKVVYYYRATPDRKRILFGGRVTTGETDTADSAERLRQSMCRIFPDLDGAGISHSWNGTVAYTFDELAHTGVHDGIHYAMGYCGSGVSMAGYLGMRTGQKVLGLDEGKTAFDDLPKPTRPFYTGRPWFLPAAVGYYRWVDARQCRAAAAASS</sequence>
<reference evidence="3 4" key="1">
    <citation type="submission" date="2013-04" db="EMBL/GenBank/DDBJ databases">
        <title>Oceanicola sp. 22II1-22F33 Genome Sequencing.</title>
        <authorList>
            <person name="Lai Q."/>
            <person name="Li G."/>
            <person name="Shao Z."/>
        </authorList>
    </citation>
    <scope>NUCLEOTIDE SEQUENCE [LARGE SCALE GENOMIC DNA]</scope>
    <source>
        <strain evidence="3 4">22II1-22F33</strain>
    </source>
</reference>
<dbReference type="Proteomes" id="UP000215377">
    <property type="component" value="Unassembled WGS sequence"/>
</dbReference>
<dbReference type="RefSeq" id="WP_088648407.1">
    <property type="nucleotide sequence ID" value="NZ_AQQR01000001.1"/>
</dbReference>
<keyword evidence="4" id="KW-1185">Reference proteome</keyword>
<dbReference type="Gene3D" id="3.50.50.60">
    <property type="entry name" value="FAD/NAD(P)-binding domain"/>
    <property type="match status" value="1"/>
</dbReference>
<dbReference type="GO" id="GO:0016491">
    <property type="term" value="F:oxidoreductase activity"/>
    <property type="evidence" value="ECO:0007669"/>
    <property type="project" value="UniProtKB-KW"/>
</dbReference>
<organism evidence="3 4">
    <name type="scientific">Marinibacterium profundimaris</name>
    <dbReference type="NCBI Taxonomy" id="1679460"/>
    <lineage>
        <taxon>Bacteria</taxon>
        <taxon>Pseudomonadati</taxon>
        <taxon>Pseudomonadota</taxon>
        <taxon>Alphaproteobacteria</taxon>
        <taxon>Rhodobacterales</taxon>
        <taxon>Paracoccaceae</taxon>
        <taxon>Marinibacterium</taxon>
    </lineage>
</organism>
<dbReference type="InterPro" id="IPR006076">
    <property type="entry name" value="FAD-dep_OxRdtase"/>
</dbReference>
<dbReference type="EMBL" id="AQQR01000001">
    <property type="protein sequence ID" value="OWU77754.1"/>
    <property type="molecule type" value="Genomic_DNA"/>
</dbReference>
<dbReference type="AlphaFoldDB" id="A0A225NS33"/>
<evidence type="ECO:0000256" key="1">
    <source>
        <dbReference type="ARBA" id="ARBA00023002"/>
    </source>
</evidence>
<dbReference type="GO" id="GO:0005737">
    <property type="term" value="C:cytoplasm"/>
    <property type="evidence" value="ECO:0007669"/>
    <property type="project" value="TreeGrafter"/>
</dbReference>
<evidence type="ECO:0000313" key="3">
    <source>
        <dbReference type="EMBL" id="OWU77754.1"/>
    </source>
</evidence>
<dbReference type="PANTHER" id="PTHR13847">
    <property type="entry name" value="SARCOSINE DEHYDROGENASE-RELATED"/>
    <property type="match status" value="1"/>
</dbReference>
<accession>A0A225NS33</accession>
<evidence type="ECO:0000259" key="2">
    <source>
        <dbReference type="Pfam" id="PF01266"/>
    </source>
</evidence>
<feature type="domain" description="FAD dependent oxidoreductase" evidence="2">
    <location>
        <begin position="34"/>
        <end position="383"/>
    </location>
</feature>
<comment type="caution">
    <text evidence="3">The sequence shown here is derived from an EMBL/GenBank/DDBJ whole genome shotgun (WGS) entry which is preliminary data.</text>
</comment>
<proteinExistence type="predicted"/>